<evidence type="ECO:0000256" key="1">
    <source>
        <dbReference type="SAM" id="SignalP"/>
    </source>
</evidence>
<dbReference type="RefSeq" id="WP_068770828.1">
    <property type="nucleotide sequence ID" value="NZ_CP109796.1"/>
</dbReference>
<keyword evidence="3" id="KW-1185">Reference proteome</keyword>
<accession>A0A178IJF9</accession>
<dbReference type="AlphaFoldDB" id="A0A178IJF9"/>
<evidence type="ECO:0000313" key="2">
    <source>
        <dbReference type="EMBL" id="OAM89246.1"/>
    </source>
</evidence>
<feature type="chain" id="PRO_5008088928" evidence="1">
    <location>
        <begin position="24"/>
        <end position="390"/>
    </location>
</feature>
<dbReference type="Proteomes" id="UP000078486">
    <property type="component" value="Unassembled WGS sequence"/>
</dbReference>
<feature type="signal peptide" evidence="1">
    <location>
        <begin position="1"/>
        <end position="23"/>
    </location>
</feature>
<keyword evidence="1" id="KW-0732">Signal</keyword>
<protein>
    <submittedName>
        <fullName evidence="2">Uncharacterized protein</fullName>
    </submittedName>
</protein>
<sequence>MKHPALPFLLATLALVPAAPARAQVSLDNAATPVAVVGQCPTIPSGAALAAHYCGLDAPSASEFAAKLDALQEQAIKARQRELEPFMEAAVAAASKQLKATTGKTIAEVEAMSDAQRKAYAESVADQEAKKLTGRSVADLQNMSPAEQEKMGMELANKMLAGSGVSGLDMSDLLKMQDMSEEQLLAQMQKKGVTVAGLSIEEIQNLQGMSDDMASVYMQEQGRMDRVQESGAIAKKTKTPDILAPGVTAAQIDAAGKKSKNSSSFGLQILEERNLALQQSMELYKQTEPYWKKANATRKTKDGYDTQPSPEERAAILAPAFDLVRDYIIKRQGRLKSLLPLAAEIDAANKAQLSLLKNTATAAAMQPELLAWEIAGEYLEMTGKALSGHP</sequence>
<reference evidence="2 3" key="1">
    <citation type="submission" date="2016-01" db="EMBL/GenBank/DDBJ databases">
        <title>High potential of lignocellulose degradation of a new Verrucomicrobia species.</title>
        <authorList>
            <person name="Wang Y."/>
            <person name="Shi Y."/>
            <person name="Qiu Z."/>
            <person name="Liu S."/>
            <person name="Yang H."/>
        </authorList>
    </citation>
    <scope>NUCLEOTIDE SEQUENCE [LARGE SCALE GENOMIC DNA]</scope>
    <source>
        <strain evidence="2 3">TSB47</strain>
    </source>
</reference>
<proteinExistence type="predicted"/>
<name>A0A178IJF9_9BACT</name>
<gene>
    <name evidence="2" type="ORF">AW736_14110</name>
</gene>
<dbReference type="EMBL" id="LRRQ01000100">
    <property type="protein sequence ID" value="OAM89246.1"/>
    <property type="molecule type" value="Genomic_DNA"/>
</dbReference>
<comment type="caution">
    <text evidence="2">The sequence shown here is derived from an EMBL/GenBank/DDBJ whole genome shotgun (WGS) entry which is preliminary data.</text>
</comment>
<organism evidence="2 3">
    <name type="scientific">Termitidicoccus mucosus</name>
    <dbReference type="NCBI Taxonomy" id="1184151"/>
    <lineage>
        <taxon>Bacteria</taxon>
        <taxon>Pseudomonadati</taxon>
        <taxon>Verrucomicrobiota</taxon>
        <taxon>Opitutia</taxon>
        <taxon>Opitutales</taxon>
        <taxon>Opitutaceae</taxon>
        <taxon>Termitidicoccus</taxon>
    </lineage>
</organism>
<evidence type="ECO:0000313" key="3">
    <source>
        <dbReference type="Proteomes" id="UP000078486"/>
    </source>
</evidence>